<dbReference type="PANTHER" id="PTHR43047:SF72">
    <property type="entry name" value="OSMOSENSING HISTIDINE PROTEIN KINASE SLN1"/>
    <property type="match status" value="1"/>
</dbReference>
<dbReference type="PANTHER" id="PTHR43047">
    <property type="entry name" value="TWO-COMPONENT HISTIDINE PROTEIN KINASE"/>
    <property type="match status" value="1"/>
</dbReference>
<evidence type="ECO:0000256" key="2">
    <source>
        <dbReference type="ARBA" id="ARBA00012438"/>
    </source>
</evidence>
<dbReference type="GO" id="GO:0005524">
    <property type="term" value="F:ATP binding"/>
    <property type="evidence" value="ECO:0007669"/>
    <property type="project" value="UniProtKB-KW"/>
</dbReference>
<feature type="compositionally biased region" description="Acidic residues" evidence="6">
    <location>
        <begin position="260"/>
        <end position="273"/>
    </location>
</feature>
<dbReference type="GO" id="GO:0000155">
    <property type="term" value="F:phosphorelay sensor kinase activity"/>
    <property type="evidence" value="ECO:0007669"/>
    <property type="project" value="InterPro"/>
</dbReference>
<proteinExistence type="predicted"/>
<keyword evidence="4" id="KW-0808">Transferase</keyword>
<dbReference type="GO" id="GO:0009927">
    <property type="term" value="F:histidine phosphotransfer kinase activity"/>
    <property type="evidence" value="ECO:0007669"/>
    <property type="project" value="TreeGrafter"/>
</dbReference>
<dbReference type="InterPro" id="IPR003661">
    <property type="entry name" value="HisK_dim/P_dom"/>
</dbReference>
<organism evidence="9 10">
    <name type="scientific">Futiania mangrovi</name>
    <dbReference type="NCBI Taxonomy" id="2959716"/>
    <lineage>
        <taxon>Bacteria</taxon>
        <taxon>Pseudomonadati</taxon>
        <taxon>Pseudomonadota</taxon>
        <taxon>Alphaproteobacteria</taxon>
        <taxon>Futianiales</taxon>
        <taxon>Futianiaceae</taxon>
        <taxon>Futiania</taxon>
    </lineage>
</organism>
<dbReference type="Pfam" id="PF13426">
    <property type="entry name" value="PAS_9"/>
    <property type="match status" value="1"/>
</dbReference>
<dbReference type="SMART" id="SM00091">
    <property type="entry name" value="PAS"/>
    <property type="match status" value="2"/>
</dbReference>
<dbReference type="EMBL" id="JAMZFT010000003">
    <property type="protein sequence ID" value="MCP1337658.1"/>
    <property type="molecule type" value="Genomic_DNA"/>
</dbReference>
<keyword evidence="3" id="KW-0597">Phosphoprotein</keyword>
<dbReference type="PROSITE" id="PS50112">
    <property type="entry name" value="PAS"/>
    <property type="match status" value="1"/>
</dbReference>
<keyword evidence="10" id="KW-1185">Reference proteome</keyword>
<keyword evidence="9" id="KW-0547">Nucleotide-binding</keyword>
<evidence type="ECO:0000313" key="9">
    <source>
        <dbReference type="EMBL" id="MCP1337658.1"/>
    </source>
</evidence>
<dbReference type="Gene3D" id="3.30.565.10">
    <property type="entry name" value="Histidine kinase-like ATPase, C-terminal domain"/>
    <property type="match status" value="1"/>
</dbReference>
<dbReference type="AlphaFoldDB" id="A0A9J6PNK9"/>
<dbReference type="SUPFAM" id="SSF55785">
    <property type="entry name" value="PYP-like sensor domain (PAS domain)"/>
    <property type="match status" value="2"/>
</dbReference>
<feature type="region of interest" description="Disordered" evidence="6">
    <location>
        <begin position="246"/>
        <end position="343"/>
    </location>
</feature>
<dbReference type="RefSeq" id="WP_269333619.1">
    <property type="nucleotide sequence ID" value="NZ_JAMZFT010000003.1"/>
</dbReference>
<comment type="catalytic activity">
    <reaction evidence="1">
        <text>ATP + protein L-histidine = ADP + protein N-phospho-L-histidine.</text>
        <dbReference type="EC" id="2.7.13.3"/>
    </reaction>
</comment>
<comment type="caution">
    <text evidence="9">The sequence shown here is derived from an EMBL/GenBank/DDBJ whole genome shotgun (WGS) entry which is preliminary data.</text>
</comment>
<dbReference type="SMART" id="SM00387">
    <property type="entry name" value="HATPase_c"/>
    <property type="match status" value="1"/>
</dbReference>
<dbReference type="SMART" id="SM00388">
    <property type="entry name" value="HisKA"/>
    <property type="match status" value="1"/>
</dbReference>
<dbReference type="InterPro" id="IPR036097">
    <property type="entry name" value="HisK_dim/P_sf"/>
</dbReference>
<dbReference type="InterPro" id="IPR005467">
    <property type="entry name" value="His_kinase_dom"/>
</dbReference>
<evidence type="ECO:0000313" key="10">
    <source>
        <dbReference type="Proteomes" id="UP001055804"/>
    </source>
</evidence>
<feature type="domain" description="Histidine kinase" evidence="7">
    <location>
        <begin position="486"/>
        <end position="707"/>
    </location>
</feature>
<sequence length="711" mass="75273">MSLKPAQDAIRAFEADPRPAWLWDPVRARILWANRPALDFWREESAADLGVRDFGSEDPAARLIAASRAALSEGKIVARRATILRDGEAIPAALQLAGVTLSSGREVVFVLAEPDTSRAPEVLRLEALVRLSPVPMTVYSAEGRARFQTEEADRLFGPASRGHLTRRIMNPERTRTLLASALSNGSAARVCVVMTEVGPARMRVAMRRFTDPKTGETSIIAVFEEAGAAPAAYAVGTDTLRTAETGAPAPVMTARTAGDAPDDAGPDAAEAEADGAGTEVLSRSTAAQAARSATRAEAPASPFGALTPGSGLPPLGSLLGEAAAPQEEAAAARPAPAAETGEAATQQAIMSALDAAGTGILTLDAAGDVVAISHGAAHLFRIDAEDAIGRRFASFLNEPSARRLDSFLRFGPVMAPTNFESGGEVQGVRLDGTTLPLSLVLRRIEGKGAERLVAVVRDMSEQKRLVDQLDQARVMGGGFQGNFLANVSHEIRTPLNAMIGFTDLMLKETFGPVGNAKYVEYLNDVHDSGLHVLSLVNDLLDLSKAQAGRLDLHLEPLDVGEVVKASERFVSPQAMAGKVALETRVVDGLPLIRADERSLRQIIINLASNAVKFTREGGRVSMWVRRAEGGGVEIVVRDTGIGMTPEELREALEPYGQVKSDVRRDQAGTGLGLPLARALAEAMKARFQIESEKGKGTAVHIIFGPECVAGV</sequence>
<dbReference type="InterPro" id="IPR036890">
    <property type="entry name" value="HATPase_C_sf"/>
</dbReference>
<evidence type="ECO:0000256" key="4">
    <source>
        <dbReference type="ARBA" id="ARBA00022679"/>
    </source>
</evidence>
<evidence type="ECO:0000256" key="6">
    <source>
        <dbReference type="SAM" id="MobiDB-lite"/>
    </source>
</evidence>
<evidence type="ECO:0000259" key="8">
    <source>
        <dbReference type="PROSITE" id="PS50112"/>
    </source>
</evidence>
<evidence type="ECO:0000256" key="5">
    <source>
        <dbReference type="ARBA" id="ARBA00022777"/>
    </source>
</evidence>
<name>A0A9J6PNK9_9PROT</name>
<dbReference type="InterPro" id="IPR003594">
    <property type="entry name" value="HATPase_dom"/>
</dbReference>
<dbReference type="CDD" id="cd00082">
    <property type="entry name" value="HisKA"/>
    <property type="match status" value="1"/>
</dbReference>
<dbReference type="CDD" id="cd00130">
    <property type="entry name" value="PAS"/>
    <property type="match status" value="1"/>
</dbReference>
<feature type="compositionally biased region" description="Low complexity" evidence="6">
    <location>
        <begin position="274"/>
        <end position="343"/>
    </location>
</feature>
<dbReference type="Pfam" id="PF00512">
    <property type="entry name" value="HisKA"/>
    <property type="match status" value="1"/>
</dbReference>
<gene>
    <name evidence="9" type="ORF">NJQ99_14645</name>
</gene>
<dbReference type="Pfam" id="PF02518">
    <property type="entry name" value="HATPase_c"/>
    <property type="match status" value="1"/>
</dbReference>
<evidence type="ECO:0000256" key="1">
    <source>
        <dbReference type="ARBA" id="ARBA00000085"/>
    </source>
</evidence>
<dbReference type="PRINTS" id="PR00344">
    <property type="entry name" value="BCTRLSENSOR"/>
</dbReference>
<dbReference type="SUPFAM" id="SSF47384">
    <property type="entry name" value="Homodimeric domain of signal transducing histidine kinase"/>
    <property type="match status" value="1"/>
</dbReference>
<keyword evidence="9" id="KW-0067">ATP-binding</keyword>
<dbReference type="InterPro" id="IPR004358">
    <property type="entry name" value="Sig_transdc_His_kin-like_C"/>
</dbReference>
<dbReference type="InterPro" id="IPR000014">
    <property type="entry name" value="PAS"/>
</dbReference>
<dbReference type="Proteomes" id="UP001055804">
    <property type="component" value="Unassembled WGS sequence"/>
</dbReference>
<dbReference type="Gene3D" id="3.30.450.20">
    <property type="entry name" value="PAS domain"/>
    <property type="match status" value="1"/>
</dbReference>
<accession>A0A9J6PNK9</accession>
<dbReference type="SUPFAM" id="SSF55874">
    <property type="entry name" value="ATPase domain of HSP90 chaperone/DNA topoisomerase II/histidine kinase"/>
    <property type="match status" value="1"/>
</dbReference>
<dbReference type="InterPro" id="IPR035965">
    <property type="entry name" value="PAS-like_dom_sf"/>
</dbReference>
<dbReference type="Gene3D" id="1.10.287.130">
    <property type="match status" value="1"/>
</dbReference>
<evidence type="ECO:0000259" key="7">
    <source>
        <dbReference type="PROSITE" id="PS50109"/>
    </source>
</evidence>
<reference evidence="9" key="1">
    <citation type="submission" date="2022-06" db="EMBL/GenBank/DDBJ databases">
        <title>Isolation and Genomics of Futiania mangrovii gen. nov., sp. nov., a Rare and Metabolically-versatile member in the Class Alphaproteobacteria.</title>
        <authorList>
            <person name="Liu L."/>
            <person name="Huang W.-C."/>
            <person name="Pan J."/>
            <person name="Li J."/>
            <person name="Huang Y."/>
            <person name="Du H."/>
            <person name="Liu Y."/>
            <person name="Li M."/>
        </authorList>
    </citation>
    <scope>NUCLEOTIDE SEQUENCE</scope>
    <source>
        <strain evidence="9">FT118</strain>
    </source>
</reference>
<feature type="domain" description="PAS" evidence="8">
    <location>
        <begin position="345"/>
        <end position="409"/>
    </location>
</feature>
<dbReference type="EC" id="2.7.13.3" evidence="2"/>
<evidence type="ECO:0000256" key="3">
    <source>
        <dbReference type="ARBA" id="ARBA00022553"/>
    </source>
</evidence>
<keyword evidence="5" id="KW-0418">Kinase</keyword>
<protein>
    <recommendedName>
        <fullName evidence="2">histidine kinase</fullName>
        <ecNumber evidence="2">2.7.13.3</ecNumber>
    </recommendedName>
</protein>
<dbReference type="GO" id="GO:0005886">
    <property type="term" value="C:plasma membrane"/>
    <property type="evidence" value="ECO:0007669"/>
    <property type="project" value="TreeGrafter"/>
</dbReference>
<dbReference type="PROSITE" id="PS50109">
    <property type="entry name" value="HIS_KIN"/>
    <property type="match status" value="1"/>
</dbReference>